<evidence type="ECO:0000256" key="1">
    <source>
        <dbReference type="SAM" id="MobiDB-lite"/>
    </source>
</evidence>
<dbReference type="Proteomes" id="UP000572051">
    <property type="component" value="Unassembled WGS sequence"/>
</dbReference>
<reference evidence="2 3" key="1">
    <citation type="submission" date="2020-07" db="EMBL/GenBank/DDBJ databases">
        <title>Sequencing the genomes of 1000 actinobacteria strains.</title>
        <authorList>
            <person name="Klenk H.-P."/>
        </authorList>
    </citation>
    <scope>NUCLEOTIDE SEQUENCE [LARGE SCALE GENOMIC DNA]</scope>
    <source>
        <strain evidence="2 3">DSM 44442</strain>
    </source>
</reference>
<dbReference type="RefSeq" id="WP_179820768.1">
    <property type="nucleotide sequence ID" value="NZ_JACCFS010000001.1"/>
</dbReference>
<name>A0A7Z0EJ35_9ACTN</name>
<dbReference type="EMBL" id="JACCFS010000001">
    <property type="protein sequence ID" value="NYJ32814.1"/>
    <property type="molecule type" value="Genomic_DNA"/>
</dbReference>
<organism evidence="2 3">
    <name type="scientific">Nocardiopsis aegyptia</name>
    <dbReference type="NCBI Taxonomy" id="220378"/>
    <lineage>
        <taxon>Bacteria</taxon>
        <taxon>Bacillati</taxon>
        <taxon>Actinomycetota</taxon>
        <taxon>Actinomycetes</taxon>
        <taxon>Streptosporangiales</taxon>
        <taxon>Nocardiopsidaceae</taxon>
        <taxon>Nocardiopsis</taxon>
    </lineage>
</organism>
<keyword evidence="3" id="KW-1185">Reference proteome</keyword>
<protein>
    <submittedName>
        <fullName evidence="2">Uncharacterized protein</fullName>
    </submittedName>
</protein>
<evidence type="ECO:0000313" key="2">
    <source>
        <dbReference type="EMBL" id="NYJ32814.1"/>
    </source>
</evidence>
<accession>A0A7Z0EJ35</accession>
<gene>
    <name evidence="2" type="ORF">HNR10_000695</name>
</gene>
<comment type="caution">
    <text evidence="2">The sequence shown here is derived from an EMBL/GenBank/DDBJ whole genome shotgun (WGS) entry which is preliminary data.</text>
</comment>
<proteinExistence type="predicted"/>
<evidence type="ECO:0000313" key="3">
    <source>
        <dbReference type="Proteomes" id="UP000572051"/>
    </source>
</evidence>
<sequence length="147" mass="16099">MHTTIFDRLKNKPTWTIVAVVGTAIGLLILERSVANNNPDEQEDTAATVPGQAPIESLPVPPRANEAPEEWEAVQNWWGDTPSYDRVVMCTEISGDGDTGTLANMSWAATVEDHWRDGLDDYTQAEPLSLLPVGGFLRFLCQSEGSD</sequence>
<feature type="region of interest" description="Disordered" evidence="1">
    <location>
        <begin position="38"/>
        <end position="67"/>
    </location>
</feature>
<dbReference type="AlphaFoldDB" id="A0A7Z0EJ35"/>